<keyword evidence="2" id="KW-0808">Transferase</keyword>
<dbReference type="InterPro" id="IPR001296">
    <property type="entry name" value="Glyco_trans_1"/>
</dbReference>
<feature type="domain" description="Glycosyl transferase family 1" evidence="3">
    <location>
        <begin position="201"/>
        <end position="348"/>
    </location>
</feature>
<dbReference type="Pfam" id="PF13439">
    <property type="entry name" value="Glyco_transf_4"/>
    <property type="match status" value="1"/>
</dbReference>
<evidence type="ECO:0000313" key="5">
    <source>
        <dbReference type="EMBL" id="OIK24839.1"/>
    </source>
</evidence>
<dbReference type="EMBL" id="LBDA02000057">
    <property type="protein sequence ID" value="OIK24839.1"/>
    <property type="molecule type" value="Genomic_DNA"/>
</dbReference>
<dbReference type="RefSeq" id="WP_046417227.1">
    <property type="nucleotide sequence ID" value="NZ_LBDA02000057.1"/>
</dbReference>
<evidence type="ECO:0000256" key="1">
    <source>
        <dbReference type="ARBA" id="ARBA00022676"/>
    </source>
</evidence>
<protein>
    <submittedName>
        <fullName evidence="5">Glycosyltransferase</fullName>
    </submittedName>
</protein>
<dbReference type="GO" id="GO:1901137">
    <property type="term" value="P:carbohydrate derivative biosynthetic process"/>
    <property type="evidence" value="ECO:0007669"/>
    <property type="project" value="UniProtKB-ARBA"/>
</dbReference>
<dbReference type="GO" id="GO:0016757">
    <property type="term" value="F:glycosyltransferase activity"/>
    <property type="evidence" value="ECO:0007669"/>
    <property type="project" value="UniProtKB-KW"/>
</dbReference>
<feature type="domain" description="Glycosyltransferase subfamily 4-like N-terminal" evidence="4">
    <location>
        <begin position="55"/>
        <end position="185"/>
    </location>
</feature>
<dbReference type="InterPro" id="IPR028098">
    <property type="entry name" value="Glyco_trans_4-like_N"/>
</dbReference>
<dbReference type="Proteomes" id="UP000034838">
    <property type="component" value="Unassembled WGS sequence"/>
</dbReference>
<evidence type="ECO:0000259" key="3">
    <source>
        <dbReference type="Pfam" id="PF00534"/>
    </source>
</evidence>
<comment type="caution">
    <text evidence="5">The sequence shown here is derived from an EMBL/GenBank/DDBJ whole genome shotgun (WGS) entry which is preliminary data.</text>
</comment>
<dbReference type="SUPFAM" id="SSF53756">
    <property type="entry name" value="UDP-Glycosyltransferase/glycogen phosphorylase"/>
    <property type="match status" value="1"/>
</dbReference>
<dbReference type="PANTHER" id="PTHR45947:SF3">
    <property type="entry name" value="SULFOQUINOVOSYL TRANSFERASE SQD2"/>
    <property type="match status" value="1"/>
</dbReference>
<organism evidence="5 6">
    <name type="scientific">Streptomyces malaysiense</name>
    <dbReference type="NCBI Taxonomy" id="1428626"/>
    <lineage>
        <taxon>Bacteria</taxon>
        <taxon>Bacillati</taxon>
        <taxon>Actinomycetota</taxon>
        <taxon>Actinomycetes</taxon>
        <taxon>Kitasatosporales</taxon>
        <taxon>Streptomycetaceae</taxon>
        <taxon>Streptomyces</taxon>
    </lineage>
</organism>
<reference evidence="5" key="1">
    <citation type="submission" date="2016-10" db="EMBL/GenBank/DDBJ databases">
        <title>Genome sequence of Streptomyces malaysiense MUSC 136.</title>
        <authorList>
            <person name="Lee L.-H."/>
            <person name="Ser H.-L."/>
        </authorList>
    </citation>
    <scope>NUCLEOTIDE SEQUENCE [LARGE SCALE GENOMIC DNA]</scope>
    <source>
        <strain evidence="5">MUSC 136</strain>
    </source>
</reference>
<gene>
    <name evidence="5" type="ORF">VT52_024915</name>
</gene>
<dbReference type="OrthoDB" id="9809227at2"/>
<evidence type="ECO:0000259" key="4">
    <source>
        <dbReference type="Pfam" id="PF13439"/>
    </source>
</evidence>
<name>A0A1J4PXZ2_9ACTN</name>
<keyword evidence="6" id="KW-1185">Reference proteome</keyword>
<dbReference type="InterPro" id="IPR050194">
    <property type="entry name" value="Glycosyltransferase_grp1"/>
</dbReference>
<accession>A0A1J4PXZ2</accession>
<sequence length="373" mass="39695">MSPLVRPAAGALAASFLDLPAGSPGGSVELFLALYTGDRPLIPARAFMLAPTRPKAHLPAGLDLLTVAGKCLEGAAFSRYVAALHRALVTAIDPAQIGVLHLQHLTFGATPALLRALPAHPRIALVHGTDLIFAEAHRDQLQVLRETARAADAIVVPTGAMADRLLKLAPQIDRRKVVRIPWGVPDHLLTDPPSRPSRTPTSHLRLLYAGRLTAEKGAEHLITGLAPILGVELSIAAPKAQFHALAPLLQRTGVRARYLGWLRRPQLWNAFAEHDVLVMPSTTLEAMGLVALEAQACGLPVLYQPVRGLNEVVAASGVATDFTHSAALARDLDRLRTAPGLLPALRQAGYANAARYPLTTTAQALADLGRQLT</sequence>
<evidence type="ECO:0000313" key="6">
    <source>
        <dbReference type="Proteomes" id="UP000034838"/>
    </source>
</evidence>
<dbReference type="AlphaFoldDB" id="A0A1J4PXZ2"/>
<dbReference type="PANTHER" id="PTHR45947">
    <property type="entry name" value="SULFOQUINOVOSYL TRANSFERASE SQD2"/>
    <property type="match status" value="1"/>
</dbReference>
<evidence type="ECO:0000256" key="2">
    <source>
        <dbReference type="ARBA" id="ARBA00022679"/>
    </source>
</evidence>
<dbReference type="CDD" id="cd03801">
    <property type="entry name" value="GT4_PimA-like"/>
    <property type="match status" value="1"/>
</dbReference>
<dbReference type="Gene3D" id="3.40.50.2000">
    <property type="entry name" value="Glycogen Phosphorylase B"/>
    <property type="match status" value="2"/>
</dbReference>
<dbReference type="Pfam" id="PF00534">
    <property type="entry name" value="Glycos_transf_1"/>
    <property type="match status" value="1"/>
</dbReference>
<keyword evidence="1" id="KW-0328">Glycosyltransferase</keyword>
<proteinExistence type="predicted"/>